<evidence type="ECO:0000313" key="2">
    <source>
        <dbReference type="EMBL" id="KAH8100313.1"/>
    </source>
</evidence>
<keyword evidence="3" id="KW-1185">Reference proteome</keyword>
<evidence type="ECO:0000313" key="3">
    <source>
        <dbReference type="Proteomes" id="UP000813824"/>
    </source>
</evidence>
<sequence>MQLATSNDSVEKPQPNSSPLTDSSGLNIPGDIADNIFRYLEDDRATLVSCGLVTRTWTYFSHRRVFRTVTLRMKPFVAHKSTSDLLRFFQQKPEISSFVQELQLIGNSRFPTPICIPYHLVKLLDALPNLQDLAITQA</sequence>
<comment type="caution">
    <text evidence="2">The sequence shown here is derived from an EMBL/GenBank/DDBJ whole genome shotgun (WGS) entry which is preliminary data.</text>
</comment>
<dbReference type="SUPFAM" id="SSF81383">
    <property type="entry name" value="F-box domain"/>
    <property type="match status" value="1"/>
</dbReference>
<protein>
    <recommendedName>
        <fullName evidence="4">F-box domain-containing protein</fullName>
    </recommendedName>
</protein>
<reference evidence="2" key="1">
    <citation type="journal article" date="2021" name="New Phytol.">
        <title>Evolutionary innovations through gain and loss of genes in the ectomycorrhizal Boletales.</title>
        <authorList>
            <person name="Wu G."/>
            <person name="Miyauchi S."/>
            <person name="Morin E."/>
            <person name="Kuo A."/>
            <person name="Drula E."/>
            <person name="Varga T."/>
            <person name="Kohler A."/>
            <person name="Feng B."/>
            <person name="Cao Y."/>
            <person name="Lipzen A."/>
            <person name="Daum C."/>
            <person name="Hundley H."/>
            <person name="Pangilinan J."/>
            <person name="Johnson J."/>
            <person name="Barry K."/>
            <person name="LaButti K."/>
            <person name="Ng V."/>
            <person name="Ahrendt S."/>
            <person name="Min B."/>
            <person name="Choi I.G."/>
            <person name="Park H."/>
            <person name="Plett J.M."/>
            <person name="Magnuson J."/>
            <person name="Spatafora J.W."/>
            <person name="Nagy L.G."/>
            <person name="Henrissat B."/>
            <person name="Grigoriev I.V."/>
            <person name="Yang Z.L."/>
            <person name="Xu J."/>
            <person name="Martin F.M."/>
        </authorList>
    </citation>
    <scope>NUCLEOTIDE SEQUENCE</scope>
    <source>
        <strain evidence="2">KKN 215</strain>
    </source>
</reference>
<feature type="region of interest" description="Disordered" evidence="1">
    <location>
        <begin position="1"/>
        <end position="26"/>
    </location>
</feature>
<proteinExistence type="predicted"/>
<evidence type="ECO:0008006" key="4">
    <source>
        <dbReference type="Google" id="ProtNLM"/>
    </source>
</evidence>
<dbReference type="InterPro" id="IPR036047">
    <property type="entry name" value="F-box-like_dom_sf"/>
</dbReference>
<dbReference type="EMBL" id="JAEVFJ010000016">
    <property type="protein sequence ID" value="KAH8100313.1"/>
    <property type="molecule type" value="Genomic_DNA"/>
</dbReference>
<name>A0A8K0UP06_9AGAR</name>
<dbReference type="Proteomes" id="UP000813824">
    <property type="component" value="Unassembled WGS sequence"/>
</dbReference>
<dbReference type="OrthoDB" id="2977329at2759"/>
<dbReference type="AlphaFoldDB" id="A0A8K0UP06"/>
<evidence type="ECO:0000256" key="1">
    <source>
        <dbReference type="SAM" id="MobiDB-lite"/>
    </source>
</evidence>
<organism evidence="2 3">
    <name type="scientific">Cristinia sonorae</name>
    <dbReference type="NCBI Taxonomy" id="1940300"/>
    <lineage>
        <taxon>Eukaryota</taxon>
        <taxon>Fungi</taxon>
        <taxon>Dikarya</taxon>
        <taxon>Basidiomycota</taxon>
        <taxon>Agaricomycotina</taxon>
        <taxon>Agaricomycetes</taxon>
        <taxon>Agaricomycetidae</taxon>
        <taxon>Agaricales</taxon>
        <taxon>Pleurotineae</taxon>
        <taxon>Stephanosporaceae</taxon>
        <taxon>Cristinia</taxon>
    </lineage>
</organism>
<gene>
    <name evidence="2" type="ORF">BXZ70DRAFT_183083</name>
</gene>
<accession>A0A8K0UP06</accession>